<dbReference type="Pfam" id="PF01367">
    <property type="entry name" value="5_3_exonuc"/>
    <property type="match status" value="1"/>
</dbReference>
<dbReference type="SMART" id="SM00475">
    <property type="entry name" value="53EXOc"/>
    <property type="match status" value="1"/>
</dbReference>
<keyword evidence="3" id="KW-0269">Exonuclease</keyword>
<dbReference type="Gene3D" id="1.10.150.20">
    <property type="entry name" value="5' to 3' exonuclease, C-terminal subdomain"/>
    <property type="match status" value="1"/>
</dbReference>
<dbReference type="SUPFAM" id="SSF47807">
    <property type="entry name" value="5' to 3' exonuclease, C-terminal subdomain"/>
    <property type="match status" value="1"/>
</dbReference>
<reference evidence="8" key="1">
    <citation type="submission" date="2021-01" db="EMBL/GenBank/DDBJ databases">
        <title>Whole genome shotgun sequence of Sinosporangium siamense NBRC 109515.</title>
        <authorList>
            <person name="Komaki H."/>
            <person name="Tamura T."/>
        </authorList>
    </citation>
    <scope>NUCLEOTIDE SEQUENCE</scope>
    <source>
        <strain evidence="8">NBRC 109515</strain>
    </source>
</reference>
<sequence length="290" mass="31746">MGAVAPSQSSAAPLFLVDGFNVLWRGHFGFPAPIFSRDKQQNLTGLFAFFALLRVTLRDDLDTAPAEVCVVLDGEHGSGGRKDADADYKANRESTPEALAPLQFLAPMKEALDGYGIAWVEIDDAEADDVVATLVHRHLDRTIRIMSADQDYYQLLDGERVRIINRSRKASKRIITDTEVHERYGVTPAQWPDYRALTGDKSDNLPGVKGVGARTAAGLLAGGLTLDDLPSSGRLAGTKGAAITQAWDDVLRWRELSRMRRDVPVAWQAAGHASRSLPRPADVIEKLGMW</sequence>
<dbReference type="PANTHER" id="PTHR42646:SF2">
    <property type="entry name" value="5'-3' EXONUCLEASE FAMILY PROTEIN"/>
    <property type="match status" value="1"/>
</dbReference>
<dbReference type="Pfam" id="PF02739">
    <property type="entry name" value="5_3_exonuc_N"/>
    <property type="match status" value="1"/>
</dbReference>
<name>A0A919RR66_9ACTN</name>
<dbReference type="GO" id="GO:0008409">
    <property type="term" value="F:5'-3' exonuclease activity"/>
    <property type="evidence" value="ECO:0007669"/>
    <property type="project" value="InterPro"/>
</dbReference>
<evidence type="ECO:0000256" key="2">
    <source>
        <dbReference type="ARBA" id="ARBA00022801"/>
    </source>
</evidence>
<dbReference type="InterPro" id="IPR036279">
    <property type="entry name" value="5-3_exonuclease_C_sf"/>
</dbReference>
<evidence type="ECO:0000256" key="3">
    <source>
        <dbReference type="ARBA" id="ARBA00022839"/>
    </source>
</evidence>
<dbReference type="InterPro" id="IPR002421">
    <property type="entry name" value="5-3_exonuclease"/>
</dbReference>
<accession>A0A919RR66</accession>
<comment type="caution">
    <text evidence="8">The sequence shown here is derived from an EMBL/GenBank/DDBJ whole genome shotgun (WGS) entry which is preliminary data.</text>
</comment>
<organism evidence="8 9">
    <name type="scientific">Sinosporangium siamense</name>
    <dbReference type="NCBI Taxonomy" id="1367973"/>
    <lineage>
        <taxon>Bacteria</taxon>
        <taxon>Bacillati</taxon>
        <taxon>Actinomycetota</taxon>
        <taxon>Actinomycetes</taxon>
        <taxon>Streptosporangiales</taxon>
        <taxon>Streptosporangiaceae</taxon>
        <taxon>Sinosporangium</taxon>
    </lineage>
</organism>
<dbReference type="SUPFAM" id="SSF88723">
    <property type="entry name" value="PIN domain-like"/>
    <property type="match status" value="1"/>
</dbReference>
<evidence type="ECO:0000256" key="1">
    <source>
        <dbReference type="ARBA" id="ARBA00022722"/>
    </source>
</evidence>
<evidence type="ECO:0000256" key="4">
    <source>
        <dbReference type="ARBA" id="ARBA00023125"/>
    </source>
</evidence>
<dbReference type="InterPro" id="IPR008918">
    <property type="entry name" value="HhH2"/>
</dbReference>
<evidence type="ECO:0000259" key="7">
    <source>
        <dbReference type="SMART" id="SM00475"/>
    </source>
</evidence>
<evidence type="ECO:0000313" key="9">
    <source>
        <dbReference type="Proteomes" id="UP000606172"/>
    </source>
</evidence>
<proteinExistence type="predicted"/>
<dbReference type="Proteomes" id="UP000606172">
    <property type="component" value="Unassembled WGS sequence"/>
</dbReference>
<keyword evidence="9" id="KW-1185">Reference proteome</keyword>
<dbReference type="InterPro" id="IPR029060">
    <property type="entry name" value="PIN-like_dom_sf"/>
</dbReference>
<keyword evidence="1" id="KW-0540">Nuclease</keyword>
<dbReference type="GO" id="GO:0003677">
    <property type="term" value="F:DNA binding"/>
    <property type="evidence" value="ECO:0007669"/>
    <property type="project" value="UniProtKB-KW"/>
</dbReference>
<dbReference type="EMBL" id="BOOW01000062">
    <property type="protein sequence ID" value="GII97550.1"/>
    <property type="molecule type" value="Genomic_DNA"/>
</dbReference>
<dbReference type="InterPro" id="IPR020045">
    <property type="entry name" value="DNA_polI_H3TH"/>
</dbReference>
<evidence type="ECO:0000256" key="5">
    <source>
        <dbReference type="ARBA" id="ARBA00049957"/>
    </source>
</evidence>
<protein>
    <recommendedName>
        <fullName evidence="6">5'-3' exonuclease</fullName>
    </recommendedName>
</protein>
<gene>
    <name evidence="8" type="ORF">Ssi02_77810</name>
</gene>
<evidence type="ECO:0000256" key="6">
    <source>
        <dbReference type="ARBA" id="ARBA00050026"/>
    </source>
</evidence>
<dbReference type="AlphaFoldDB" id="A0A919RR66"/>
<dbReference type="RefSeq" id="WP_204034047.1">
    <property type="nucleotide sequence ID" value="NZ_BOOW01000062.1"/>
</dbReference>
<dbReference type="PANTHER" id="PTHR42646">
    <property type="entry name" value="FLAP ENDONUCLEASE XNI"/>
    <property type="match status" value="1"/>
</dbReference>
<dbReference type="Gene3D" id="3.40.50.1010">
    <property type="entry name" value="5'-nuclease"/>
    <property type="match status" value="1"/>
</dbReference>
<comment type="function">
    <text evidence="5">5'-3' exonuclease acting preferentially on double-stranded DNA.</text>
</comment>
<evidence type="ECO:0000313" key="8">
    <source>
        <dbReference type="EMBL" id="GII97550.1"/>
    </source>
</evidence>
<dbReference type="CDD" id="cd09859">
    <property type="entry name" value="PIN_53EXO"/>
    <property type="match status" value="1"/>
</dbReference>
<feature type="domain" description="5'-3' exonuclease" evidence="7">
    <location>
        <begin position="12"/>
        <end position="273"/>
    </location>
</feature>
<dbReference type="GO" id="GO:0033567">
    <property type="term" value="P:DNA replication, Okazaki fragment processing"/>
    <property type="evidence" value="ECO:0007669"/>
    <property type="project" value="InterPro"/>
</dbReference>
<dbReference type="CDD" id="cd09898">
    <property type="entry name" value="H3TH_53EXO"/>
    <property type="match status" value="1"/>
</dbReference>
<dbReference type="InterPro" id="IPR020046">
    <property type="entry name" value="5-3_exonucl_a-hlix_arch_N"/>
</dbReference>
<dbReference type="GO" id="GO:0017108">
    <property type="term" value="F:5'-flap endonuclease activity"/>
    <property type="evidence" value="ECO:0007669"/>
    <property type="project" value="InterPro"/>
</dbReference>
<keyword evidence="2" id="KW-0378">Hydrolase</keyword>
<dbReference type="InterPro" id="IPR038969">
    <property type="entry name" value="FEN"/>
</dbReference>
<dbReference type="SMART" id="SM00279">
    <property type="entry name" value="HhH2"/>
    <property type="match status" value="1"/>
</dbReference>
<keyword evidence="4" id="KW-0238">DNA-binding</keyword>